<evidence type="ECO:0000256" key="1">
    <source>
        <dbReference type="SAM" id="MobiDB-lite"/>
    </source>
</evidence>
<evidence type="ECO:0000313" key="2">
    <source>
        <dbReference type="EMBL" id="CAA9414463.1"/>
    </source>
</evidence>
<proteinExistence type="predicted"/>
<organism evidence="2">
    <name type="scientific">uncultured Rubrobacteraceae bacterium</name>
    <dbReference type="NCBI Taxonomy" id="349277"/>
    <lineage>
        <taxon>Bacteria</taxon>
        <taxon>Bacillati</taxon>
        <taxon>Actinomycetota</taxon>
        <taxon>Rubrobacteria</taxon>
        <taxon>Rubrobacterales</taxon>
        <taxon>Rubrobacteraceae</taxon>
        <taxon>environmental samples</taxon>
    </lineage>
</organism>
<reference evidence="2" key="1">
    <citation type="submission" date="2020-02" db="EMBL/GenBank/DDBJ databases">
        <authorList>
            <person name="Meier V. D."/>
        </authorList>
    </citation>
    <scope>NUCLEOTIDE SEQUENCE</scope>
    <source>
        <strain evidence="2">AVDCRST_MAG82</strain>
    </source>
</reference>
<feature type="non-terminal residue" evidence="2">
    <location>
        <position position="69"/>
    </location>
</feature>
<sequence length="69" mass="7855">EGPARNHGLPRRRGFDRRSRSTPPESARSQARRRWGRARGVSPDASRARHREAEPPDGHPRTPVSLIRI</sequence>
<dbReference type="EMBL" id="CADCVA010000138">
    <property type="protein sequence ID" value="CAA9414463.1"/>
    <property type="molecule type" value="Genomic_DNA"/>
</dbReference>
<dbReference type="AlphaFoldDB" id="A0A6J4PH20"/>
<feature type="region of interest" description="Disordered" evidence="1">
    <location>
        <begin position="1"/>
        <end position="69"/>
    </location>
</feature>
<feature type="compositionally biased region" description="Basic and acidic residues" evidence="1">
    <location>
        <begin position="51"/>
        <end position="60"/>
    </location>
</feature>
<name>A0A6J4PH20_9ACTN</name>
<protein>
    <submittedName>
        <fullName evidence="2">Uncharacterized protein</fullName>
    </submittedName>
</protein>
<feature type="non-terminal residue" evidence="2">
    <location>
        <position position="1"/>
    </location>
</feature>
<accession>A0A6J4PH20</accession>
<gene>
    <name evidence="2" type="ORF">AVDCRST_MAG82-1007</name>
</gene>